<comment type="caution">
    <text evidence="2">The sequence shown here is derived from an EMBL/GenBank/DDBJ whole genome shotgun (WGS) entry which is preliminary data.</text>
</comment>
<evidence type="ECO:0000313" key="3">
    <source>
        <dbReference type="Proteomes" id="UP000051845"/>
    </source>
</evidence>
<dbReference type="Gene3D" id="3.40.50.720">
    <property type="entry name" value="NAD(P)-binding Rossmann-like Domain"/>
    <property type="match status" value="1"/>
</dbReference>
<dbReference type="PANTHER" id="PTHR47129">
    <property type="entry name" value="QUINONE OXIDOREDUCTASE 2"/>
    <property type="match status" value="1"/>
</dbReference>
<dbReference type="STRING" id="33960.TY91_04850"/>
<accession>A0A0R2BC76</accession>
<dbReference type="Gene3D" id="3.90.25.10">
    <property type="entry name" value="UDP-galactose 4-epimerase, domain 1"/>
    <property type="match status" value="1"/>
</dbReference>
<dbReference type="PATRIC" id="fig|1423733.4.peg.1550"/>
<gene>
    <name evidence="2" type="ORF">FC82_GL001475</name>
</gene>
<evidence type="ECO:0000313" key="2">
    <source>
        <dbReference type="EMBL" id="KRM73283.1"/>
    </source>
</evidence>
<dbReference type="InterPro" id="IPR036291">
    <property type="entry name" value="NAD(P)-bd_dom_sf"/>
</dbReference>
<feature type="domain" description="NAD(P)-binding" evidence="1">
    <location>
        <begin position="39"/>
        <end position="178"/>
    </location>
</feature>
<dbReference type="SUPFAM" id="SSF51735">
    <property type="entry name" value="NAD(P)-binding Rossmann-fold domains"/>
    <property type="match status" value="1"/>
</dbReference>
<proteinExistence type="predicted"/>
<protein>
    <recommendedName>
        <fullName evidence="1">NAD(P)-binding domain-containing protein</fullName>
    </recommendedName>
</protein>
<dbReference type="InterPro" id="IPR052718">
    <property type="entry name" value="NmrA-type_oxidoreductase"/>
</dbReference>
<name>A0A0R2BC76_SECCO</name>
<reference evidence="2 3" key="1">
    <citation type="journal article" date="2015" name="Genome Announc.">
        <title>Expanding the biotechnology potential of lactobacilli through comparative genomics of 213 strains and associated genera.</title>
        <authorList>
            <person name="Sun Z."/>
            <person name="Harris H.M."/>
            <person name="McCann A."/>
            <person name="Guo C."/>
            <person name="Argimon S."/>
            <person name="Zhang W."/>
            <person name="Yang X."/>
            <person name="Jeffery I.B."/>
            <person name="Cooney J.C."/>
            <person name="Kagawa T.F."/>
            <person name="Liu W."/>
            <person name="Song Y."/>
            <person name="Salvetti E."/>
            <person name="Wrobel A."/>
            <person name="Rasinkangas P."/>
            <person name="Parkhill J."/>
            <person name="Rea M.C."/>
            <person name="O'Sullivan O."/>
            <person name="Ritari J."/>
            <person name="Douillard F.P."/>
            <person name="Paul Ross R."/>
            <person name="Yang R."/>
            <person name="Briner A.E."/>
            <person name="Felis G.E."/>
            <person name="de Vos W.M."/>
            <person name="Barrangou R."/>
            <person name="Klaenhammer T.R."/>
            <person name="Caufield P.W."/>
            <person name="Cui Y."/>
            <person name="Zhang H."/>
            <person name="O'Toole P.W."/>
        </authorList>
    </citation>
    <scope>NUCLEOTIDE SEQUENCE [LARGE SCALE GENOMIC DNA]</scope>
    <source>
        <strain evidence="2 3">DSM 20515</strain>
    </source>
</reference>
<evidence type="ECO:0000259" key="1">
    <source>
        <dbReference type="Pfam" id="PF13460"/>
    </source>
</evidence>
<dbReference type="AlphaFoldDB" id="A0A0R2BC76"/>
<organism evidence="2 3">
    <name type="scientific">Secundilactobacillus collinoides DSM 20515 = JCM 1123</name>
    <dbReference type="NCBI Taxonomy" id="1423733"/>
    <lineage>
        <taxon>Bacteria</taxon>
        <taxon>Bacillati</taxon>
        <taxon>Bacillota</taxon>
        <taxon>Bacilli</taxon>
        <taxon>Lactobacillales</taxon>
        <taxon>Lactobacillaceae</taxon>
        <taxon>Secundilactobacillus</taxon>
    </lineage>
</organism>
<dbReference type="Proteomes" id="UP000051845">
    <property type="component" value="Unassembled WGS sequence"/>
</dbReference>
<sequence>MTFRKLLLQLISQVTIKVTTYIKNKGSFLSMTTYAVTAATGHFGQTALKTLAGLVPATNIIALARNTKKAEALVPAGVTVRPGDYDNEAELTASLAGVDKLLFVSSQPGGPVDREQQHKNVVNAAKAAGVSYIAYTSFPHADTATSPLSADHKATEKAILDAGIPHSFLRNNWYLENELDSLKGAQAGRPFVYAGGDGQVGWALEREYAEGAATVLASDNQKDIYEFSGAPLTYKQLAAALPGNFDVQAVSTEDFNKGLQAAGLDEGTAAVVTMIQQLILDGELAKTSTDLSEILGHDLVPLDAALAEVLKA</sequence>
<dbReference type="EMBL" id="AYYR01000129">
    <property type="protein sequence ID" value="KRM73283.1"/>
    <property type="molecule type" value="Genomic_DNA"/>
</dbReference>
<dbReference type="InterPro" id="IPR016040">
    <property type="entry name" value="NAD(P)-bd_dom"/>
</dbReference>
<dbReference type="PANTHER" id="PTHR47129:SF1">
    <property type="entry name" value="NMRA-LIKE DOMAIN-CONTAINING PROTEIN"/>
    <property type="match status" value="1"/>
</dbReference>
<dbReference type="Pfam" id="PF13460">
    <property type="entry name" value="NAD_binding_10"/>
    <property type="match status" value="1"/>
</dbReference>